<feature type="domain" description="HTH luxR-type" evidence="4">
    <location>
        <begin position="106"/>
        <end position="171"/>
    </location>
</feature>
<comment type="caution">
    <text evidence="5">The sequence shown here is derived from an EMBL/GenBank/DDBJ whole genome shotgun (WGS) entry which is preliminary data.</text>
</comment>
<evidence type="ECO:0000256" key="3">
    <source>
        <dbReference type="ARBA" id="ARBA00023163"/>
    </source>
</evidence>
<evidence type="ECO:0000256" key="1">
    <source>
        <dbReference type="ARBA" id="ARBA00023015"/>
    </source>
</evidence>
<dbReference type="PRINTS" id="PR00038">
    <property type="entry name" value="HTHLUXR"/>
</dbReference>
<reference evidence="5 6" key="1">
    <citation type="submission" date="2019-02" db="EMBL/GenBank/DDBJ databases">
        <title>Deep-cultivation of Planctomycetes and their phenomic and genomic characterization uncovers novel biology.</title>
        <authorList>
            <person name="Wiegand S."/>
            <person name="Jogler M."/>
            <person name="Boedeker C."/>
            <person name="Pinto D."/>
            <person name="Vollmers J."/>
            <person name="Rivas-Marin E."/>
            <person name="Kohn T."/>
            <person name="Peeters S.H."/>
            <person name="Heuer A."/>
            <person name="Rast P."/>
            <person name="Oberbeckmann S."/>
            <person name="Bunk B."/>
            <person name="Jeske O."/>
            <person name="Meyerdierks A."/>
            <person name="Storesund J.E."/>
            <person name="Kallscheuer N."/>
            <person name="Luecker S."/>
            <person name="Lage O.M."/>
            <person name="Pohl T."/>
            <person name="Merkel B.J."/>
            <person name="Hornburger P."/>
            <person name="Mueller R.-W."/>
            <person name="Bruemmer F."/>
            <person name="Labrenz M."/>
            <person name="Spormann A.M."/>
            <person name="Op Den Camp H."/>
            <person name="Overmann J."/>
            <person name="Amann R."/>
            <person name="Jetten M.S.M."/>
            <person name="Mascher T."/>
            <person name="Medema M.H."/>
            <person name="Devos D.P."/>
            <person name="Kaster A.-K."/>
            <person name="Ovreas L."/>
            <person name="Rohde M."/>
            <person name="Galperin M.Y."/>
            <person name="Jogler C."/>
        </authorList>
    </citation>
    <scope>NUCLEOTIDE SEQUENCE [LARGE SCALE GENOMIC DNA]</scope>
    <source>
        <strain evidence="5 6">Pla123a</strain>
    </source>
</reference>
<dbReference type="EMBL" id="SJPO01000001">
    <property type="protein sequence ID" value="TWT85393.1"/>
    <property type="molecule type" value="Genomic_DNA"/>
</dbReference>
<keyword evidence="6" id="KW-1185">Reference proteome</keyword>
<dbReference type="SMART" id="SM00421">
    <property type="entry name" value="HTH_LUXR"/>
    <property type="match status" value="1"/>
</dbReference>
<dbReference type="PANTHER" id="PTHR44688:SF16">
    <property type="entry name" value="DNA-BINDING TRANSCRIPTIONAL ACTIVATOR DEVR_DOSR"/>
    <property type="match status" value="1"/>
</dbReference>
<dbReference type="CDD" id="cd06170">
    <property type="entry name" value="LuxR_C_like"/>
    <property type="match status" value="1"/>
</dbReference>
<dbReference type="Pfam" id="PF00196">
    <property type="entry name" value="GerE"/>
    <property type="match status" value="1"/>
</dbReference>
<evidence type="ECO:0000313" key="5">
    <source>
        <dbReference type="EMBL" id="TWT85393.1"/>
    </source>
</evidence>
<keyword evidence="2" id="KW-0238">DNA-binding</keyword>
<organism evidence="5 6">
    <name type="scientific">Posidoniimonas polymericola</name>
    <dbReference type="NCBI Taxonomy" id="2528002"/>
    <lineage>
        <taxon>Bacteria</taxon>
        <taxon>Pseudomonadati</taxon>
        <taxon>Planctomycetota</taxon>
        <taxon>Planctomycetia</taxon>
        <taxon>Pirellulales</taxon>
        <taxon>Lacipirellulaceae</taxon>
        <taxon>Posidoniimonas</taxon>
    </lineage>
</organism>
<evidence type="ECO:0000259" key="4">
    <source>
        <dbReference type="PROSITE" id="PS50043"/>
    </source>
</evidence>
<dbReference type="AlphaFoldDB" id="A0A5C5ZFP8"/>
<proteinExistence type="predicted"/>
<evidence type="ECO:0000256" key="2">
    <source>
        <dbReference type="ARBA" id="ARBA00023125"/>
    </source>
</evidence>
<dbReference type="GO" id="GO:0003677">
    <property type="term" value="F:DNA binding"/>
    <property type="evidence" value="ECO:0007669"/>
    <property type="project" value="UniProtKB-KW"/>
</dbReference>
<dbReference type="PANTHER" id="PTHR44688">
    <property type="entry name" value="DNA-BINDING TRANSCRIPTIONAL ACTIVATOR DEVR_DOSR"/>
    <property type="match status" value="1"/>
</dbReference>
<dbReference type="InterPro" id="IPR000792">
    <property type="entry name" value="Tscrpt_reg_LuxR_C"/>
</dbReference>
<dbReference type="PROSITE" id="PS50043">
    <property type="entry name" value="HTH_LUXR_2"/>
    <property type="match status" value="1"/>
</dbReference>
<name>A0A5C5ZFP8_9BACT</name>
<sequence length="177" mass="19837">MQNIHYVSAFDRKARFVSFFQCSASLQYDPAKMLGCPIGEHLNNEAEARRIRAVFSECLFTGEPQTCTWRGEYGELLRARFETVEQHSDRMMHSDDEVVAIAITCRLPEPADLSDRETEIVKLICRDMSCGEIAAELGVKSSTIETHRQNIRQKLGVKGTAGIVLFAVQHGLVGSML</sequence>
<dbReference type="Gene3D" id="1.10.10.10">
    <property type="entry name" value="Winged helix-like DNA-binding domain superfamily/Winged helix DNA-binding domain"/>
    <property type="match status" value="1"/>
</dbReference>
<dbReference type="RefSeq" id="WP_197527572.1">
    <property type="nucleotide sequence ID" value="NZ_SJPO01000001.1"/>
</dbReference>
<protein>
    <submittedName>
        <fullName evidence="5">Spore germination protein GerE</fullName>
    </submittedName>
</protein>
<dbReference type="SUPFAM" id="SSF46894">
    <property type="entry name" value="C-terminal effector domain of the bipartite response regulators"/>
    <property type="match status" value="1"/>
</dbReference>
<keyword evidence="1" id="KW-0805">Transcription regulation</keyword>
<dbReference type="InterPro" id="IPR016032">
    <property type="entry name" value="Sig_transdc_resp-reg_C-effctor"/>
</dbReference>
<keyword evidence="3" id="KW-0804">Transcription</keyword>
<dbReference type="InterPro" id="IPR036388">
    <property type="entry name" value="WH-like_DNA-bd_sf"/>
</dbReference>
<gene>
    <name evidence="5" type="primary">gerE</name>
    <name evidence="5" type="ORF">Pla123a_02000</name>
</gene>
<evidence type="ECO:0000313" key="6">
    <source>
        <dbReference type="Proteomes" id="UP000318478"/>
    </source>
</evidence>
<dbReference type="Proteomes" id="UP000318478">
    <property type="component" value="Unassembled WGS sequence"/>
</dbReference>
<dbReference type="GO" id="GO:0006355">
    <property type="term" value="P:regulation of DNA-templated transcription"/>
    <property type="evidence" value="ECO:0007669"/>
    <property type="project" value="InterPro"/>
</dbReference>
<accession>A0A5C5ZFP8</accession>